<comment type="caution">
    <text evidence="1">The sequence shown here is derived from an EMBL/GenBank/DDBJ whole genome shotgun (WGS) entry which is preliminary data.</text>
</comment>
<dbReference type="Pfam" id="PF11848">
    <property type="entry name" value="DUF3368"/>
    <property type="match status" value="1"/>
</dbReference>
<evidence type="ECO:0008006" key="3">
    <source>
        <dbReference type="Google" id="ProtNLM"/>
    </source>
</evidence>
<dbReference type="Proteomes" id="UP001050975">
    <property type="component" value="Unassembled WGS sequence"/>
</dbReference>
<dbReference type="PANTHER" id="PTHR39550:SF1">
    <property type="entry name" value="SLL0658 PROTEIN"/>
    <property type="match status" value="1"/>
</dbReference>
<dbReference type="EMBL" id="BLAY01000099">
    <property type="protein sequence ID" value="GET40759.1"/>
    <property type="molecule type" value="Genomic_DNA"/>
</dbReference>
<evidence type="ECO:0000313" key="2">
    <source>
        <dbReference type="Proteomes" id="UP001050975"/>
    </source>
</evidence>
<protein>
    <recommendedName>
        <fullName evidence="3">Nucleic acid-binding protein</fullName>
    </recommendedName>
</protein>
<gene>
    <name evidence="1" type="ORF">MiSe_55700</name>
</gene>
<dbReference type="InterPro" id="IPR021799">
    <property type="entry name" value="PIN-like_prokaryotic"/>
</dbReference>
<dbReference type="RefSeq" id="WP_226586869.1">
    <property type="nucleotide sequence ID" value="NZ_BLAY01000099.1"/>
</dbReference>
<dbReference type="AlphaFoldDB" id="A0AAV3XEI6"/>
<proteinExistence type="predicted"/>
<organism evidence="1 2">
    <name type="scientific">Microseira wollei NIES-4236</name>
    <dbReference type="NCBI Taxonomy" id="2530354"/>
    <lineage>
        <taxon>Bacteria</taxon>
        <taxon>Bacillati</taxon>
        <taxon>Cyanobacteriota</taxon>
        <taxon>Cyanophyceae</taxon>
        <taxon>Oscillatoriophycideae</taxon>
        <taxon>Aerosakkonematales</taxon>
        <taxon>Aerosakkonemataceae</taxon>
        <taxon>Microseira</taxon>
    </lineage>
</organism>
<dbReference type="PANTHER" id="PTHR39550">
    <property type="entry name" value="SLL0658 PROTEIN"/>
    <property type="match status" value="1"/>
</dbReference>
<evidence type="ECO:0000313" key="1">
    <source>
        <dbReference type="EMBL" id="GET40759.1"/>
    </source>
</evidence>
<name>A0AAV3XEI6_9CYAN</name>
<accession>A0AAV3XEI6</accession>
<keyword evidence="2" id="KW-1185">Reference proteome</keyword>
<sequence length="157" mass="17144">MIVISDTSPILYLLLINQLDLLPQMYAQVIIPEIVRDELADPGAPIQLQQWIANAPEWLIVQPVTSTPDATLSNLNPGEQAAITLAQECLADLLIIDERAGRRAATNLGIRIIGVLGILDEAAAQGLINFPEAIAQLQQTNFRASPVLIQRLLDSYQ</sequence>
<reference evidence="1" key="1">
    <citation type="submission" date="2019-10" db="EMBL/GenBank/DDBJ databases">
        <title>Draft genome sequece of Microseira wollei NIES-4236.</title>
        <authorList>
            <person name="Yamaguchi H."/>
            <person name="Suzuki S."/>
            <person name="Kawachi M."/>
        </authorList>
    </citation>
    <scope>NUCLEOTIDE SEQUENCE</scope>
    <source>
        <strain evidence="1">NIES-4236</strain>
    </source>
</reference>